<dbReference type="OrthoDB" id="8634558at2"/>
<dbReference type="Proteomes" id="UP000092213">
    <property type="component" value="Chromosome"/>
</dbReference>
<feature type="region of interest" description="Disordered" evidence="1">
    <location>
        <begin position="265"/>
        <end position="318"/>
    </location>
</feature>
<dbReference type="Proteomes" id="UP000091897">
    <property type="component" value="Chromosome"/>
</dbReference>
<dbReference type="EMBL" id="CP016170">
    <property type="protein sequence ID" value="ANN66058.1"/>
    <property type="molecule type" value="Genomic_DNA"/>
</dbReference>
<reference evidence="4 5" key="1">
    <citation type="submission" date="2016-06" db="EMBL/GenBank/DDBJ databases">
        <title>Complete genome sequences of Bordetella bronchialis and Bordetella flabilis.</title>
        <authorList>
            <person name="LiPuma J.J."/>
            <person name="Spilker T."/>
        </authorList>
    </citation>
    <scope>NUCLEOTIDE SEQUENCE [LARGE SCALE GENOMIC DNA]</scope>
    <source>
        <strain evidence="3 5">AU17976</strain>
        <strain evidence="2 4">AU3182</strain>
    </source>
</reference>
<dbReference type="EMBL" id="CP016171">
    <property type="protein sequence ID" value="ANN71144.1"/>
    <property type="molecule type" value="Genomic_DNA"/>
</dbReference>
<feature type="compositionally biased region" description="Pro residues" evidence="1">
    <location>
        <begin position="203"/>
        <end position="215"/>
    </location>
</feature>
<proteinExistence type="predicted"/>
<feature type="compositionally biased region" description="Low complexity" evidence="1">
    <location>
        <begin position="292"/>
        <end position="303"/>
    </location>
</feature>
<feature type="compositionally biased region" description="Basic residues" evidence="1">
    <location>
        <begin position="309"/>
        <end position="318"/>
    </location>
</feature>
<evidence type="ECO:0000313" key="4">
    <source>
        <dbReference type="Proteomes" id="UP000091897"/>
    </source>
</evidence>
<feature type="region of interest" description="Disordered" evidence="1">
    <location>
        <begin position="339"/>
        <end position="372"/>
    </location>
</feature>
<evidence type="ECO:0000256" key="1">
    <source>
        <dbReference type="SAM" id="MobiDB-lite"/>
    </source>
</evidence>
<feature type="region of interest" description="Disordered" evidence="1">
    <location>
        <begin position="198"/>
        <end position="233"/>
    </location>
</feature>
<feature type="compositionally biased region" description="Polar residues" evidence="1">
    <location>
        <begin position="359"/>
        <end position="372"/>
    </location>
</feature>
<sequence>MEVNQAVSVNIAPPSWPDAHAPAVLPKPAKDDLDGCLNVLLAGSVQPHRQALAAILRAIDGTATGRAILDFFRDLAAQDKPLAVNLLATGAALPDADAAQALWLHEVELSAGAAQIGVPPEIQYAPSVFQSLVTLRGAMMAQQSSEQAERDAAGLQARFQEELAASDSMPAVRRDGADGIDAMRDLQAVTKALDQLKMKGDVQPPPPVPADPVPAPAANGRKPSESSTTSSAGSISVTSFVAGGHAGPAQAEFAMGHTMVNGVANGAATPAPSRRGSQEGLAMGPGASTPSAHAAQEDAAAAASTLKQKTGKPKWQRRARVVARPFESMWAAFSQWRAARRQHLQPAAQTPANPYRSDSAASSRKPSVTMSV</sequence>
<evidence type="ECO:0000313" key="5">
    <source>
        <dbReference type="Proteomes" id="UP000092213"/>
    </source>
</evidence>
<organism evidence="3 5">
    <name type="scientific">Bordetella bronchialis</name>
    <dbReference type="NCBI Taxonomy" id="463025"/>
    <lineage>
        <taxon>Bacteria</taxon>
        <taxon>Pseudomonadati</taxon>
        <taxon>Pseudomonadota</taxon>
        <taxon>Betaproteobacteria</taxon>
        <taxon>Burkholderiales</taxon>
        <taxon>Alcaligenaceae</taxon>
        <taxon>Bordetella</taxon>
    </lineage>
</organism>
<accession>A0A193FVT5</accession>
<evidence type="ECO:0000313" key="3">
    <source>
        <dbReference type="EMBL" id="ANN71144.1"/>
    </source>
</evidence>
<gene>
    <name evidence="2" type="ORF">BAU06_06925</name>
    <name evidence="3" type="ORF">BAU08_07180</name>
</gene>
<evidence type="ECO:0000313" key="2">
    <source>
        <dbReference type="EMBL" id="ANN66058.1"/>
    </source>
</evidence>
<protein>
    <submittedName>
        <fullName evidence="3">Uncharacterized protein</fullName>
    </submittedName>
</protein>
<dbReference type="KEGG" id="bbro:BAU06_06925"/>
<keyword evidence="4" id="KW-1185">Reference proteome</keyword>
<dbReference type="AlphaFoldDB" id="A0A193FVT5"/>
<dbReference type="RefSeq" id="WP_066346107.1">
    <property type="nucleotide sequence ID" value="NZ_CBCSFJ010000058.1"/>
</dbReference>
<name>A0A193FVT5_9BORD</name>